<proteinExistence type="predicted"/>
<feature type="compositionally biased region" description="Basic and acidic residues" evidence="1">
    <location>
        <begin position="250"/>
        <end position="262"/>
    </location>
</feature>
<organism evidence="2 3">
    <name type="scientific">Klebsormidium nitens</name>
    <name type="common">Green alga</name>
    <name type="synonym">Ulothrix nitens</name>
    <dbReference type="NCBI Taxonomy" id="105231"/>
    <lineage>
        <taxon>Eukaryota</taxon>
        <taxon>Viridiplantae</taxon>
        <taxon>Streptophyta</taxon>
        <taxon>Klebsormidiophyceae</taxon>
        <taxon>Klebsormidiales</taxon>
        <taxon>Klebsormidiaceae</taxon>
        <taxon>Klebsormidium</taxon>
    </lineage>
</organism>
<evidence type="ECO:0000256" key="1">
    <source>
        <dbReference type="SAM" id="MobiDB-lite"/>
    </source>
</evidence>
<dbReference type="Gene3D" id="1.10.287.110">
    <property type="entry name" value="DnaJ domain"/>
    <property type="match status" value="1"/>
</dbReference>
<dbReference type="Proteomes" id="UP000054558">
    <property type="component" value="Unassembled WGS sequence"/>
</dbReference>
<dbReference type="AlphaFoldDB" id="A0A1Y1I3J8"/>
<name>A0A1Y1I3J8_KLENI</name>
<accession>A0A1Y1I3J8</accession>
<feature type="compositionally biased region" description="Basic and acidic residues" evidence="1">
    <location>
        <begin position="208"/>
        <end position="218"/>
    </location>
</feature>
<keyword evidence="3" id="KW-1185">Reference proteome</keyword>
<feature type="region of interest" description="Disordered" evidence="1">
    <location>
        <begin position="208"/>
        <end position="238"/>
    </location>
</feature>
<dbReference type="OrthoDB" id="539335at2759"/>
<dbReference type="SUPFAM" id="SSF46565">
    <property type="entry name" value="Chaperone J-domain"/>
    <property type="match status" value="1"/>
</dbReference>
<dbReference type="EMBL" id="DF237168">
    <property type="protein sequence ID" value="GAQ85063.1"/>
    <property type="molecule type" value="Genomic_DNA"/>
</dbReference>
<reference evidence="2 3" key="1">
    <citation type="journal article" date="2014" name="Nat. Commun.">
        <title>Klebsormidium flaccidum genome reveals primary factors for plant terrestrial adaptation.</title>
        <authorList>
            <person name="Hori K."/>
            <person name="Maruyama F."/>
            <person name="Fujisawa T."/>
            <person name="Togashi T."/>
            <person name="Yamamoto N."/>
            <person name="Seo M."/>
            <person name="Sato S."/>
            <person name="Yamada T."/>
            <person name="Mori H."/>
            <person name="Tajima N."/>
            <person name="Moriyama T."/>
            <person name="Ikeuchi M."/>
            <person name="Watanabe M."/>
            <person name="Wada H."/>
            <person name="Kobayashi K."/>
            <person name="Saito M."/>
            <person name="Masuda T."/>
            <person name="Sasaki-Sekimoto Y."/>
            <person name="Mashiguchi K."/>
            <person name="Awai K."/>
            <person name="Shimojima M."/>
            <person name="Masuda S."/>
            <person name="Iwai M."/>
            <person name="Nobusawa T."/>
            <person name="Narise T."/>
            <person name="Kondo S."/>
            <person name="Saito H."/>
            <person name="Sato R."/>
            <person name="Murakawa M."/>
            <person name="Ihara Y."/>
            <person name="Oshima-Yamada Y."/>
            <person name="Ohtaka K."/>
            <person name="Satoh M."/>
            <person name="Sonobe K."/>
            <person name="Ishii M."/>
            <person name="Ohtani R."/>
            <person name="Kanamori-Sato M."/>
            <person name="Honoki R."/>
            <person name="Miyazaki D."/>
            <person name="Mochizuki H."/>
            <person name="Umetsu J."/>
            <person name="Higashi K."/>
            <person name="Shibata D."/>
            <person name="Kamiya Y."/>
            <person name="Sato N."/>
            <person name="Nakamura Y."/>
            <person name="Tabata S."/>
            <person name="Ida S."/>
            <person name="Kurokawa K."/>
            <person name="Ohta H."/>
        </authorList>
    </citation>
    <scope>NUCLEOTIDE SEQUENCE [LARGE SCALE GENOMIC DNA]</scope>
    <source>
        <strain evidence="2 3">NIES-2285</strain>
    </source>
</reference>
<sequence>MFLLSRRGAPAPERTTVEDVKKAALIAEGNQRMRLFIRWLRSHPDPSVKNDPDVRRLIRRWDAHKTYVRPIPASVGVAAYTRNKGSELHLCVPDDEMESKDYNTMTFVLVHELAHIASSTNHHNDEFKANFRKLLDLAIESGVYRYQDFARSPGSFCGTAIHHTPATRPRPLLFSRYRRWALANHPDKAPGNEDVFKRVRGCYEQVGKEAAEAEKRPEQAQARPHRKPSMAREDDDDSLVREFKRRYGHHDAARPYRSRDSGRTSYPRGSYAGAHRRPRGARGRTSSFWFDDDDDDLVGEDVSRWGSRGLEFPSGFVNKTHFKMCLTEDP</sequence>
<evidence type="ECO:0008006" key="4">
    <source>
        <dbReference type="Google" id="ProtNLM"/>
    </source>
</evidence>
<dbReference type="InterPro" id="IPR036869">
    <property type="entry name" value="J_dom_sf"/>
</dbReference>
<gene>
    <name evidence="2" type="ORF">KFL_002190180</name>
</gene>
<feature type="region of interest" description="Disordered" evidence="1">
    <location>
        <begin position="250"/>
        <end position="288"/>
    </location>
</feature>
<evidence type="ECO:0000313" key="3">
    <source>
        <dbReference type="Proteomes" id="UP000054558"/>
    </source>
</evidence>
<evidence type="ECO:0000313" key="2">
    <source>
        <dbReference type="EMBL" id="GAQ85063.1"/>
    </source>
</evidence>
<protein>
    <recommendedName>
        <fullName evidence="4">WLM domain-containing protein</fullName>
    </recommendedName>
</protein>